<evidence type="ECO:0000313" key="2">
    <source>
        <dbReference type="EMBL" id="CUI16314.1"/>
    </source>
</evidence>
<dbReference type="Gene3D" id="3.10.690.10">
    <property type="entry name" value="Bifunctional nuclease domain"/>
    <property type="match status" value="1"/>
</dbReference>
<accession>A0A0U5JBY1</accession>
<keyword evidence="3" id="KW-1185">Reference proteome</keyword>
<dbReference type="PANTHER" id="PTHR15160">
    <property type="entry name" value="VON HIPPEL-LINDAU PROTEIN"/>
    <property type="match status" value="1"/>
</dbReference>
<feature type="domain" description="BFN" evidence="1">
    <location>
        <begin position="1"/>
        <end position="136"/>
    </location>
</feature>
<dbReference type="Proteomes" id="UP000069902">
    <property type="component" value="Chromosome cPNK"/>
</dbReference>
<dbReference type="AlphaFoldDB" id="A0A0U5JBY1"/>
<reference evidence="3" key="1">
    <citation type="submission" date="2015-09" db="EMBL/GenBank/DDBJ databases">
        <authorList>
            <person name="Bertelli C."/>
        </authorList>
    </citation>
    <scope>NUCLEOTIDE SEQUENCE [LARGE SCALE GENOMIC DNA]</scope>
    <source>
        <strain evidence="3">KNic</strain>
    </source>
</reference>
<protein>
    <recommendedName>
        <fullName evidence="1">BFN domain-containing protein</fullName>
    </recommendedName>
</protein>
<dbReference type="PROSITE" id="PS51658">
    <property type="entry name" value="BFN"/>
    <property type="match status" value="1"/>
</dbReference>
<evidence type="ECO:0000259" key="1">
    <source>
        <dbReference type="PROSITE" id="PS51658"/>
    </source>
</evidence>
<dbReference type="SUPFAM" id="SSF103256">
    <property type="entry name" value="Hypothetical protein TM0160"/>
    <property type="match status" value="1"/>
</dbReference>
<dbReference type="KEGG" id="pnl:PNK_0688"/>
<dbReference type="RefSeq" id="WP_032125232.1">
    <property type="nucleotide sequence ID" value="NZ_LN879502.1"/>
</dbReference>
<evidence type="ECO:0000313" key="3">
    <source>
        <dbReference type="Proteomes" id="UP000069902"/>
    </source>
</evidence>
<proteinExistence type="predicted"/>
<dbReference type="PATRIC" id="fig|389348.3.peg.751"/>
<dbReference type="PANTHER" id="PTHR15160:SF1">
    <property type="entry name" value="VON HIPPEL-LINDAU DISEASE TUMOR SUPPRESSOR"/>
    <property type="match status" value="1"/>
</dbReference>
<dbReference type="GO" id="GO:0004518">
    <property type="term" value="F:nuclease activity"/>
    <property type="evidence" value="ECO:0007669"/>
    <property type="project" value="InterPro"/>
</dbReference>
<dbReference type="InParanoid" id="A0A0U5JBY1"/>
<organism evidence="2 3">
    <name type="scientific">Candidatus Protochlamydia naegleriophila</name>
    <dbReference type="NCBI Taxonomy" id="389348"/>
    <lineage>
        <taxon>Bacteria</taxon>
        <taxon>Pseudomonadati</taxon>
        <taxon>Chlamydiota</taxon>
        <taxon>Chlamydiia</taxon>
        <taxon>Parachlamydiales</taxon>
        <taxon>Parachlamydiaceae</taxon>
        <taxon>Candidatus Protochlamydia</taxon>
    </lineage>
</organism>
<sequence>MQSELIQLSFDKIMQTRSYTVVILGAQDKRFAIYTDPSIGRTLQMFLTEVERPRPLTHDLIDKIFDGFDVRVKQVVINDVQDTVYFARLFLEQDCGDMRHILEIDARPSDCLTLALMNNAPVYCTKEVLEKTIAVEE</sequence>
<dbReference type="InterPro" id="IPR036104">
    <property type="entry name" value="BFN_sf"/>
</dbReference>
<dbReference type="InterPro" id="IPR003729">
    <property type="entry name" value="Bi_nuclease_dom"/>
</dbReference>
<dbReference type="EMBL" id="LN879502">
    <property type="protein sequence ID" value="CUI16314.1"/>
    <property type="molecule type" value="Genomic_DNA"/>
</dbReference>
<gene>
    <name evidence="2" type="ORF">PNK_0688</name>
</gene>
<dbReference type="Pfam" id="PF02577">
    <property type="entry name" value="BFN_dom"/>
    <property type="match status" value="1"/>
</dbReference>
<name>A0A0U5JBY1_9BACT</name>